<evidence type="ECO:0000313" key="3">
    <source>
        <dbReference type="Proteomes" id="UP001597413"/>
    </source>
</evidence>
<keyword evidence="1" id="KW-0233">DNA recombination</keyword>
<reference evidence="3" key="1">
    <citation type="journal article" date="2019" name="Int. J. Syst. Evol. Microbiol.">
        <title>The Global Catalogue of Microorganisms (GCM) 10K type strain sequencing project: providing services to taxonomists for standard genome sequencing and annotation.</title>
        <authorList>
            <consortium name="The Broad Institute Genomics Platform"/>
            <consortium name="The Broad Institute Genome Sequencing Center for Infectious Disease"/>
            <person name="Wu L."/>
            <person name="Ma J."/>
        </authorList>
    </citation>
    <scope>NUCLEOTIDE SEQUENCE [LARGE SCALE GENOMIC DNA]</scope>
    <source>
        <strain evidence="3">CCUG 55131</strain>
    </source>
</reference>
<evidence type="ECO:0000256" key="1">
    <source>
        <dbReference type="ARBA" id="ARBA00023172"/>
    </source>
</evidence>
<gene>
    <name evidence="2" type="ORF">ACFSM0_00665</name>
</gene>
<dbReference type="EMBL" id="JBHUIX010000001">
    <property type="protein sequence ID" value="MFD2172594.1"/>
    <property type="molecule type" value="Genomic_DNA"/>
</dbReference>
<proteinExistence type="predicted"/>
<evidence type="ECO:0000313" key="2">
    <source>
        <dbReference type="EMBL" id="MFD2172594.1"/>
    </source>
</evidence>
<protein>
    <recommendedName>
        <fullName evidence="4">Integrase</fullName>
    </recommendedName>
</protein>
<name>A0ABW5A3R3_9RHOB</name>
<dbReference type="InterPro" id="IPR013762">
    <property type="entry name" value="Integrase-like_cat_sf"/>
</dbReference>
<comment type="caution">
    <text evidence="2">The sequence shown here is derived from an EMBL/GenBank/DDBJ whole genome shotgun (WGS) entry which is preliminary data.</text>
</comment>
<accession>A0ABW5A3R3</accession>
<dbReference type="Proteomes" id="UP001597413">
    <property type="component" value="Unassembled WGS sequence"/>
</dbReference>
<sequence length="91" mass="10261">MYQPSNGLCSKRWREAVGVDDKREGVRRSLVNFHSARRWFATKADRAGVWEAVIKDVIGHVPDKKNVTRASYIAASSGAQMRECVEAVKVR</sequence>
<evidence type="ECO:0008006" key="4">
    <source>
        <dbReference type="Google" id="ProtNLM"/>
    </source>
</evidence>
<dbReference type="Gene3D" id="1.10.443.10">
    <property type="entry name" value="Intergrase catalytic core"/>
    <property type="match status" value="1"/>
</dbReference>
<dbReference type="InterPro" id="IPR011010">
    <property type="entry name" value="DNA_brk_join_enz"/>
</dbReference>
<dbReference type="SUPFAM" id="SSF56349">
    <property type="entry name" value="DNA breaking-rejoining enzymes"/>
    <property type="match status" value="1"/>
</dbReference>
<keyword evidence="3" id="KW-1185">Reference proteome</keyword>
<organism evidence="2 3">
    <name type="scientific">Rhodobacter lacus</name>
    <dbReference type="NCBI Taxonomy" id="1641972"/>
    <lineage>
        <taxon>Bacteria</taxon>
        <taxon>Pseudomonadati</taxon>
        <taxon>Pseudomonadota</taxon>
        <taxon>Alphaproteobacteria</taxon>
        <taxon>Rhodobacterales</taxon>
        <taxon>Rhodobacter group</taxon>
        <taxon>Rhodobacter</taxon>
    </lineage>
</organism>